<evidence type="ECO:0000256" key="4">
    <source>
        <dbReference type="PROSITE-ProRule" id="PRU01161"/>
    </source>
</evidence>
<evidence type="ECO:0000256" key="1">
    <source>
        <dbReference type="ARBA" id="ARBA00022801"/>
    </source>
</evidence>
<evidence type="ECO:0000256" key="2">
    <source>
        <dbReference type="ARBA" id="ARBA00022963"/>
    </source>
</evidence>
<gene>
    <name evidence="6" type="ORF">A2527_08680</name>
</gene>
<dbReference type="SUPFAM" id="SSF52151">
    <property type="entry name" value="FabD/lysophospholipase-like"/>
    <property type="match status" value="1"/>
</dbReference>
<feature type="domain" description="PNPLA" evidence="5">
    <location>
        <begin position="7"/>
        <end position="197"/>
    </location>
</feature>
<feature type="active site" description="Proton acceptor" evidence="4">
    <location>
        <position position="184"/>
    </location>
</feature>
<name>A0A1F6GAV2_9PROT</name>
<sequence>MALKVGLALGGGASRGLAHLGVIQALTEAKIPIDIVTGASVGGVIGAIYAAHPDIDRAIKNVAAFLESDDYNQTRLDFIKESEQQNKGYFAQIKRWVTTGYFFAISTTRSSFISRATFDSNLSHLIPKIQIEECPIPLGLVATNLLTGQMTEFTAGDLMASVLASAAIPGVFPSITINGLEYVDGSWVEPLPVKLARKIGADFVIAVDVAPKMGTEEEDLADLTGWDVQLRAAEASRLKLKNHCLLEADFSIKVDLMDIHWADFSRLDECVKRGRAAGFKAIEAIEQQLRTKRFKRFFGLG</sequence>
<dbReference type="PANTHER" id="PTHR14226:SF29">
    <property type="entry name" value="NEUROPATHY TARGET ESTERASE SWS"/>
    <property type="match status" value="1"/>
</dbReference>
<dbReference type="PROSITE" id="PS51635">
    <property type="entry name" value="PNPLA"/>
    <property type="match status" value="1"/>
</dbReference>
<protein>
    <recommendedName>
        <fullName evidence="5">PNPLA domain-containing protein</fullName>
    </recommendedName>
</protein>
<dbReference type="AlphaFoldDB" id="A0A1F6GAV2"/>
<evidence type="ECO:0000256" key="3">
    <source>
        <dbReference type="ARBA" id="ARBA00023098"/>
    </source>
</evidence>
<evidence type="ECO:0000313" key="6">
    <source>
        <dbReference type="EMBL" id="OGG95237.1"/>
    </source>
</evidence>
<comment type="caution">
    <text evidence="6">The sequence shown here is derived from an EMBL/GenBank/DDBJ whole genome shotgun (WGS) entry which is preliminary data.</text>
</comment>
<dbReference type="PANTHER" id="PTHR14226">
    <property type="entry name" value="NEUROPATHY TARGET ESTERASE/SWISS CHEESE D.MELANOGASTER"/>
    <property type="match status" value="1"/>
</dbReference>
<proteinExistence type="predicted"/>
<dbReference type="InterPro" id="IPR002641">
    <property type="entry name" value="PNPLA_dom"/>
</dbReference>
<organism evidence="6 7">
    <name type="scientific">Candidatus Lambdaproteobacteria bacterium RIFOXYD2_FULL_50_16</name>
    <dbReference type="NCBI Taxonomy" id="1817772"/>
    <lineage>
        <taxon>Bacteria</taxon>
        <taxon>Pseudomonadati</taxon>
        <taxon>Pseudomonadota</taxon>
        <taxon>Candidatus Lambdaproteobacteria</taxon>
    </lineage>
</organism>
<evidence type="ECO:0000313" key="7">
    <source>
        <dbReference type="Proteomes" id="UP000178449"/>
    </source>
</evidence>
<feature type="short sequence motif" description="GXSXG" evidence="4">
    <location>
        <begin position="38"/>
        <end position="42"/>
    </location>
</feature>
<dbReference type="Gene3D" id="3.40.1090.10">
    <property type="entry name" value="Cytosolic phospholipase A2 catalytic domain"/>
    <property type="match status" value="2"/>
</dbReference>
<dbReference type="Pfam" id="PF01734">
    <property type="entry name" value="Patatin"/>
    <property type="match status" value="1"/>
</dbReference>
<keyword evidence="2 4" id="KW-0442">Lipid degradation</keyword>
<comment type="caution">
    <text evidence="4">Lacks conserved residue(s) required for the propagation of feature annotation.</text>
</comment>
<keyword evidence="1 4" id="KW-0378">Hydrolase</keyword>
<evidence type="ECO:0000259" key="5">
    <source>
        <dbReference type="PROSITE" id="PS51635"/>
    </source>
</evidence>
<dbReference type="EMBL" id="MFNE01000026">
    <property type="protein sequence ID" value="OGG95237.1"/>
    <property type="molecule type" value="Genomic_DNA"/>
</dbReference>
<accession>A0A1F6GAV2</accession>
<dbReference type="GO" id="GO:0016042">
    <property type="term" value="P:lipid catabolic process"/>
    <property type="evidence" value="ECO:0007669"/>
    <property type="project" value="UniProtKB-UniRule"/>
</dbReference>
<keyword evidence="3 4" id="KW-0443">Lipid metabolism</keyword>
<dbReference type="InterPro" id="IPR016035">
    <property type="entry name" value="Acyl_Trfase/lysoPLipase"/>
</dbReference>
<reference evidence="6 7" key="1">
    <citation type="journal article" date="2016" name="Nat. Commun.">
        <title>Thousands of microbial genomes shed light on interconnected biogeochemical processes in an aquifer system.</title>
        <authorList>
            <person name="Anantharaman K."/>
            <person name="Brown C.T."/>
            <person name="Hug L.A."/>
            <person name="Sharon I."/>
            <person name="Castelle C.J."/>
            <person name="Probst A.J."/>
            <person name="Thomas B.C."/>
            <person name="Singh A."/>
            <person name="Wilkins M.J."/>
            <person name="Karaoz U."/>
            <person name="Brodie E.L."/>
            <person name="Williams K.H."/>
            <person name="Hubbard S.S."/>
            <person name="Banfield J.F."/>
        </authorList>
    </citation>
    <scope>NUCLEOTIDE SEQUENCE [LARGE SCALE GENOMIC DNA]</scope>
</reference>
<dbReference type="Proteomes" id="UP000178449">
    <property type="component" value="Unassembled WGS sequence"/>
</dbReference>
<dbReference type="GO" id="GO:0016787">
    <property type="term" value="F:hydrolase activity"/>
    <property type="evidence" value="ECO:0007669"/>
    <property type="project" value="UniProtKB-UniRule"/>
</dbReference>
<feature type="active site" description="Nucleophile" evidence="4">
    <location>
        <position position="40"/>
    </location>
</feature>
<dbReference type="STRING" id="1817772.A2527_08680"/>
<dbReference type="InterPro" id="IPR050301">
    <property type="entry name" value="NTE"/>
</dbReference>